<sequence>MDGEMENAVDCGLGEDRAYSNPGEEEEYATASDADEDGSSSSASLLESDSGVIPPDVDDAVAEHIDSVLGSEGVTAFIAGYMKMSKNGQRTSLVTALSGCLLKVNVIAQLGSVYAMLIVSHSVERYRKQIQQNIYAIPQHGNTGNRNAKFVDEVPLKEFFTRLAEVHVTLFLFDSVIKKQKMGICDGTTRSRNIGFFRLISHGR</sequence>
<feature type="compositionally biased region" description="Low complexity" evidence="1">
    <location>
        <begin position="39"/>
        <end position="50"/>
    </location>
</feature>
<evidence type="ECO:0000256" key="1">
    <source>
        <dbReference type="SAM" id="MobiDB-lite"/>
    </source>
</evidence>
<name>A0A2P4YEH0_9STRA</name>
<gene>
    <name evidence="2" type="ORF">PHPALM_6590</name>
</gene>
<dbReference type="OrthoDB" id="123382at2759"/>
<evidence type="ECO:0000313" key="2">
    <source>
        <dbReference type="EMBL" id="POM76201.1"/>
    </source>
</evidence>
<dbReference type="AlphaFoldDB" id="A0A2P4YEH0"/>
<comment type="caution">
    <text evidence="2">The sequence shown here is derived from an EMBL/GenBank/DDBJ whole genome shotgun (WGS) entry which is preliminary data.</text>
</comment>
<evidence type="ECO:0000313" key="3">
    <source>
        <dbReference type="Proteomes" id="UP000237271"/>
    </source>
</evidence>
<accession>A0A2P4YEH0</accession>
<keyword evidence="3" id="KW-1185">Reference proteome</keyword>
<dbReference type="EMBL" id="NCKW01003507">
    <property type="protein sequence ID" value="POM76201.1"/>
    <property type="molecule type" value="Genomic_DNA"/>
</dbReference>
<feature type="compositionally biased region" description="Acidic residues" evidence="1">
    <location>
        <begin position="23"/>
        <end position="38"/>
    </location>
</feature>
<dbReference type="Proteomes" id="UP000237271">
    <property type="component" value="Unassembled WGS sequence"/>
</dbReference>
<proteinExistence type="predicted"/>
<feature type="region of interest" description="Disordered" evidence="1">
    <location>
        <begin position="1"/>
        <end position="50"/>
    </location>
</feature>
<reference evidence="2 3" key="1">
    <citation type="journal article" date="2017" name="Genome Biol. Evol.">
        <title>Phytophthora megakarya and P. palmivora, closely related causal agents of cacao black pod rot, underwent increases in genome sizes and gene numbers by different mechanisms.</title>
        <authorList>
            <person name="Ali S.S."/>
            <person name="Shao J."/>
            <person name="Lary D.J."/>
            <person name="Kronmiller B."/>
            <person name="Shen D."/>
            <person name="Strem M.D."/>
            <person name="Amoako-Attah I."/>
            <person name="Akrofi A.Y."/>
            <person name="Begoude B.A."/>
            <person name="Ten Hoopen G.M."/>
            <person name="Coulibaly K."/>
            <person name="Kebe B.I."/>
            <person name="Melnick R.L."/>
            <person name="Guiltinan M.J."/>
            <person name="Tyler B.M."/>
            <person name="Meinhardt L.W."/>
            <person name="Bailey B.A."/>
        </authorList>
    </citation>
    <scope>NUCLEOTIDE SEQUENCE [LARGE SCALE GENOMIC DNA]</scope>
    <source>
        <strain evidence="3">sbr112.9</strain>
    </source>
</reference>
<protein>
    <submittedName>
        <fullName evidence="2">Uncharacterized protein</fullName>
    </submittedName>
</protein>
<organism evidence="2 3">
    <name type="scientific">Phytophthora palmivora</name>
    <dbReference type="NCBI Taxonomy" id="4796"/>
    <lineage>
        <taxon>Eukaryota</taxon>
        <taxon>Sar</taxon>
        <taxon>Stramenopiles</taxon>
        <taxon>Oomycota</taxon>
        <taxon>Peronosporomycetes</taxon>
        <taxon>Peronosporales</taxon>
        <taxon>Peronosporaceae</taxon>
        <taxon>Phytophthora</taxon>
    </lineage>
</organism>